<keyword evidence="6" id="KW-1185">Reference proteome</keyword>
<dbReference type="EMBL" id="PTJE01000001">
    <property type="protein sequence ID" value="PPK96873.1"/>
    <property type="molecule type" value="Genomic_DNA"/>
</dbReference>
<comment type="subcellular location">
    <subcellularLocation>
        <location evidence="1">Cell envelope</location>
    </subcellularLocation>
</comment>
<dbReference type="Pfam" id="PF09375">
    <property type="entry name" value="Peptidase_M75"/>
    <property type="match status" value="1"/>
</dbReference>
<dbReference type="InterPro" id="IPR038352">
    <property type="entry name" value="Imelysin_sf"/>
</dbReference>
<dbReference type="InterPro" id="IPR018976">
    <property type="entry name" value="Imelysin-like"/>
</dbReference>
<keyword evidence="2 3" id="KW-0732">Signal</keyword>
<comment type="caution">
    <text evidence="5">The sequence shown here is derived from an EMBL/GenBank/DDBJ whole genome shotgun (WGS) entry which is preliminary data.</text>
</comment>
<feature type="signal peptide" evidence="3">
    <location>
        <begin position="1"/>
        <end position="23"/>
    </location>
</feature>
<evidence type="ECO:0000313" key="6">
    <source>
        <dbReference type="Proteomes" id="UP000239002"/>
    </source>
</evidence>
<protein>
    <submittedName>
        <fullName evidence="5">Putative iron-regulated protein</fullName>
    </submittedName>
</protein>
<feature type="chain" id="PRO_5015567537" evidence="3">
    <location>
        <begin position="24"/>
        <end position="385"/>
    </location>
</feature>
<evidence type="ECO:0000256" key="1">
    <source>
        <dbReference type="ARBA" id="ARBA00004196"/>
    </source>
</evidence>
<dbReference type="RefSeq" id="WP_104514403.1">
    <property type="nucleotide sequence ID" value="NZ_MQVW01000027.1"/>
</dbReference>
<reference evidence="5 6" key="1">
    <citation type="submission" date="2018-02" db="EMBL/GenBank/DDBJ databases">
        <title>Genomic Encyclopedia of Archaeal and Bacterial Type Strains, Phase II (KMG-II): from individual species to whole genera.</title>
        <authorList>
            <person name="Goeker M."/>
        </authorList>
    </citation>
    <scope>NUCLEOTIDE SEQUENCE [LARGE SCALE GENOMIC DNA]</scope>
    <source>
        <strain evidence="5 6">DSM 16809</strain>
    </source>
</reference>
<proteinExistence type="predicted"/>
<feature type="domain" description="Imelysin-like" evidence="4">
    <location>
        <begin position="46"/>
        <end position="370"/>
    </location>
</feature>
<dbReference type="GO" id="GO:0030313">
    <property type="term" value="C:cell envelope"/>
    <property type="evidence" value="ECO:0007669"/>
    <property type="project" value="UniProtKB-SubCell"/>
</dbReference>
<dbReference type="PROSITE" id="PS51257">
    <property type="entry name" value="PROKAR_LIPOPROTEIN"/>
    <property type="match status" value="1"/>
</dbReference>
<organism evidence="5 6">
    <name type="scientific">Nonlabens xylanidelens</name>
    <dbReference type="NCBI Taxonomy" id="191564"/>
    <lineage>
        <taxon>Bacteria</taxon>
        <taxon>Pseudomonadati</taxon>
        <taxon>Bacteroidota</taxon>
        <taxon>Flavobacteriia</taxon>
        <taxon>Flavobacteriales</taxon>
        <taxon>Flavobacteriaceae</taxon>
        <taxon>Nonlabens</taxon>
    </lineage>
</organism>
<evidence type="ECO:0000256" key="2">
    <source>
        <dbReference type="ARBA" id="ARBA00022729"/>
    </source>
</evidence>
<dbReference type="AlphaFoldDB" id="A0A2S6IRH7"/>
<gene>
    <name evidence="5" type="ORF">LY01_00698</name>
</gene>
<accession>A0A2S6IRH7</accession>
<dbReference type="CDD" id="cd14657">
    <property type="entry name" value="Imelysin_IrpA-like"/>
    <property type="match status" value="1"/>
</dbReference>
<sequence>MNFKFNYLTAALLATGLVFTACSDDDDLSTGTQKSAVTTNYANLVLANYQNALTDAQSLETALQTFTTTPTDANFTAAKNAWFTARESYGTTEAFRFANGPIDTGSTEDIEGYLNSWPMDEAHVDYVDGDLTAGIINNPTLFPTIDKNTLINQNGNGGEEKVSIGYHAIEFLLWGQDNTAPSAGLPGQRPFTDFVDAGTASNQDRRRTYINVCADLITDHLEVMIEQWTGDYKNTFLAQDTDTSLTDMINSISELSRSELAIERMSVALQNQDQEDEHSCFSDNTDRDIRLNLEGIVNVYNGSYATVNGASLKDIITEADSDLGTELDILLATATTEVDATLSPFDLAIVNGPTSTEGIKVQNAVRALVAFGDRLLDAKVVLGLN</sequence>
<name>A0A2S6IRH7_9FLAO</name>
<evidence type="ECO:0000256" key="3">
    <source>
        <dbReference type="SAM" id="SignalP"/>
    </source>
</evidence>
<evidence type="ECO:0000313" key="5">
    <source>
        <dbReference type="EMBL" id="PPK96873.1"/>
    </source>
</evidence>
<dbReference type="Proteomes" id="UP000239002">
    <property type="component" value="Unassembled WGS sequence"/>
</dbReference>
<dbReference type="OrthoDB" id="9764688at2"/>
<dbReference type="Gene3D" id="1.20.1420.20">
    <property type="entry name" value="M75 peptidase, HXXE motif"/>
    <property type="match status" value="1"/>
</dbReference>
<evidence type="ECO:0000259" key="4">
    <source>
        <dbReference type="Pfam" id="PF09375"/>
    </source>
</evidence>